<dbReference type="EMBL" id="JAAEEH010000008">
    <property type="protein sequence ID" value="NDL66982.1"/>
    <property type="molecule type" value="Genomic_DNA"/>
</dbReference>
<dbReference type="Pfam" id="PF04892">
    <property type="entry name" value="VanZ"/>
    <property type="match status" value="1"/>
</dbReference>
<feature type="transmembrane region" description="Helical" evidence="1">
    <location>
        <begin position="85"/>
        <end position="103"/>
    </location>
</feature>
<organism evidence="3 4">
    <name type="scientific">Anaerotalea alkaliphila</name>
    <dbReference type="NCBI Taxonomy" id="2662126"/>
    <lineage>
        <taxon>Bacteria</taxon>
        <taxon>Bacillati</taxon>
        <taxon>Bacillota</taxon>
        <taxon>Clostridia</taxon>
        <taxon>Eubacteriales</taxon>
        <taxon>Anaerotalea</taxon>
    </lineage>
</organism>
<gene>
    <name evidence="3" type="ORF">GXN74_04365</name>
</gene>
<keyword evidence="1" id="KW-1133">Transmembrane helix</keyword>
<evidence type="ECO:0000313" key="4">
    <source>
        <dbReference type="Proteomes" id="UP000461585"/>
    </source>
</evidence>
<dbReference type="AlphaFoldDB" id="A0A7X5HUP0"/>
<feature type="transmembrane region" description="Helical" evidence="1">
    <location>
        <begin position="146"/>
        <end position="166"/>
    </location>
</feature>
<protein>
    <recommendedName>
        <fullName evidence="2">VanZ-like domain-containing protein</fullName>
    </recommendedName>
</protein>
<keyword evidence="1" id="KW-0472">Membrane</keyword>
<keyword evidence="1" id="KW-0812">Transmembrane</keyword>
<feature type="transmembrane region" description="Helical" evidence="1">
    <location>
        <begin position="108"/>
        <end position="126"/>
    </location>
</feature>
<proteinExistence type="predicted"/>
<name>A0A7X5HUP0_9FIRM</name>
<keyword evidence="4" id="KW-1185">Reference proteome</keyword>
<accession>A0A7X5HUP0</accession>
<comment type="caution">
    <text evidence="3">The sequence shown here is derived from an EMBL/GenBank/DDBJ whole genome shotgun (WGS) entry which is preliminary data.</text>
</comment>
<dbReference type="NCBIfam" id="NF037970">
    <property type="entry name" value="vanZ_1"/>
    <property type="match status" value="1"/>
</dbReference>
<dbReference type="Proteomes" id="UP000461585">
    <property type="component" value="Unassembled WGS sequence"/>
</dbReference>
<dbReference type="RefSeq" id="WP_162369708.1">
    <property type="nucleotide sequence ID" value="NZ_JAAEEH010000008.1"/>
</dbReference>
<reference evidence="3 4" key="1">
    <citation type="submission" date="2020-01" db="EMBL/GenBank/DDBJ databases">
        <title>Anaeroalcalibacter tamaniensis gen. nov., sp. nov., moderately halophilic strictly anaerobic fermenter bacterium from mud volcano of Taman peninsula.</title>
        <authorList>
            <person name="Frolova A."/>
            <person name="Merkel A.Y."/>
            <person name="Slobodkin A.I."/>
        </authorList>
    </citation>
    <scope>NUCLEOTIDE SEQUENCE [LARGE SCALE GENOMIC DNA]</scope>
    <source>
        <strain evidence="3 4">F-3ap</strain>
    </source>
</reference>
<evidence type="ECO:0000259" key="2">
    <source>
        <dbReference type="Pfam" id="PF04892"/>
    </source>
</evidence>
<evidence type="ECO:0000256" key="1">
    <source>
        <dbReference type="SAM" id="Phobius"/>
    </source>
</evidence>
<evidence type="ECO:0000313" key="3">
    <source>
        <dbReference type="EMBL" id="NDL66982.1"/>
    </source>
</evidence>
<sequence length="176" mass="19835">MKRSNIAVLLLLLTLAWAAVIFYFSSQPPQASYAQSTLALRLFRRLDAFFDITDSPLYLLLEGRLRTLWFLEEAHSTTSALRKSAHFGIYFILGILSCSFGYLYTRKLLVAFLLGCTLPVTVAVLDEYNQSFVDRISSLGDVVIDGFGALAGTLLTLTLILLFRLVRWLWGSIRKT</sequence>
<feature type="domain" description="VanZ-like" evidence="2">
    <location>
        <begin position="11"/>
        <end position="157"/>
    </location>
</feature>
<dbReference type="InterPro" id="IPR006976">
    <property type="entry name" value="VanZ-like"/>
</dbReference>